<keyword evidence="1" id="KW-0472">Membrane</keyword>
<proteinExistence type="predicted"/>
<dbReference type="Pfam" id="PF01541">
    <property type="entry name" value="GIY-YIG"/>
    <property type="match status" value="1"/>
</dbReference>
<dbReference type="Gene3D" id="3.40.1440.10">
    <property type="entry name" value="GIY-YIG endonuclease"/>
    <property type="match status" value="1"/>
</dbReference>
<dbReference type="InterPro" id="IPR000305">
    <property type="entry name" value="GIY-YIG_endonuc"/>
</dbReference>
<dbReference type="HOGENOM" id="CLU_125325_0_0_9"/>
<feature type="domain" description="GIY-YIG" evidence="2">
    <location>
        <begin position="96"/>
        <end position="180"/>
    </location>
</feature>
<keyword evidence="1" id="KW-1133">Transmembrane helix</keyword>
<evidence type="ECO:0000259" key="2">
    <source>
        <dbReference type="PROSITE" id="PS50164"/>
    </source>
</evidence>
<evidence type="ECO:0000313" key="4">
    <source>
        <dbReference type="Proteomes" id="UP000006294"/>
    </source>
</evidence>
<dbReference type="eggNOG" id="ENOG5033J89">
    <property type="taxonomic scope" value="Bacteria"/>
</dbReference>
<dbReference type="SUPFAM" id="SSF82771">
    <property type="entry name" value="GIY-YIG endonuclease"/>
    <property type="match status" value="1"/>
</dbReference>
<sequence length="185" mass="21413">MGQWCGALLERWTFGMIYERLNIVSSVIDLLIFIFVPLMAYAVGSYWTKVQEQKRIREQMTNLANNTLEMSTADFFKMRRKSFGGRGNPQYANQFNFSGVYILHNKTKDLYYVGQARQVLTRVNNHFTGKGNGDVYADYKHGDEWTIRLIALENSGFKTLNELERHIINTSDSVRNGYNKTRGNS</sequence>
<dbReference type="KEGG" id="axl:AXY_19910"/>
<keyword evidence="1" id="KW-0812">Transmembrane</keyword>
<dbReference type="EMBL" id="AP012050">
    <property type="protein sequence ID" value="BAM48123.1"/>
    <property type="molecule type" value="Genomic_DNA"/>
</dbReference>
<dbReference type="CDD" id="cd00719">
    <property type="entry name" value="GIY-YIG_SF"/>
    <property type="match status" value="1"/>
</dbReference>
<accession>K0J7X4</accession>
<dbReference type="STRING" id="698758.AXY_19910"/>
<dbReference type="AlphaFoldDB" id="K0J7X4"/>
<dbReference type="InterPro" id="IPR035901">
    <property type="entry name" value="GIY-YIG_endonuc_sf"/>
</dbReference>
<evidence type="ECO:0000256" key="1">
    <source>
        <dbReference type="SAM" id="Phobius"/>
    </source>
</evidence>
<dbReference type="PROSITE" id="PS50164">
    <property type="entry name" value="GIY_YIG"/>
    <property type="match status" value="1"/>
</dbReference>
<gene>
    <name evidence="3" type="ordered locus">AXY_19910</name>
</gene>
<keyword evidence="4" id="KW-1185">Reference proteome</keyword>
<reference evidence="3 4" key="1">
    <citation type="submission" date="2011-01" db="EMBL/GenBank/DDBJ databases">
        <title>Whole genome sequence of Amphibacillus xylinus NBRC 15112.</title>
        <authorList>
            <person name="Nakazawa H."/>
            <person name="Katano Y."/>
            <person name="Nakamura S."/>
            <person name="Sasagawa M."/>
            <person name="Fukada J."/>
            <person name="Arai T."/>
            <person name="Sasakura N."/>
            <person name="Mochizuki D."/>
            <person name="Hosoyama A."/>
            <person name="Harada K."/>
            <person name="Horikawa H."/>
            <person name="Kato Y."/>
            <person name="Harada T."/>
            <person name="Sasaki K."/>
            <person name="Sekiguchi M."/>
            <person name="Hodoyama M."/>
            <person name="Nishiko R."/>
            <person name="Narita H."/>
            <person name="Hanamaki A."/>
            <person name="Hata C."/>
            <person name="Konno Y."/>
            <person name="Niimura Y."/>
            <person name="Yamazaki S."/>
            <person name="Fujita N."/>
        </authorList>
    </citation>
    <scope>NUCLEOTIDE SEQUENCE [LARGE SCALE GENOMIC DNA]</scope>
    <source>
        <strain evidence="4">ATCC 51415 / DSM 6626 / JCM 7361 / LMG 17667 / NBRC 15112 / Ep01</strain>
    </source>
</reference>
<name>K0J7X4_AMPXN</name>
<feature type="transmembrane region" description="Helical" evidence="1">
    <location>
        <begin position="23"/>
        <end position="47"/>
    </location>
</feature>
<dbReference type="Proteomes" id="UP000006294">
    <property type="component" value="Chromosome"/>
</dbReference>
<organism evidence="3 4">
    <name type="scientific">Amphibacillus xylanus (strain ATCC 51415 / DSM 6626 / JCM 7361 / LMG 17667 / NBRC 15112 / Ep01)</name>
    <dbReference type="NCBI Taxonomy" id="698758"/>
    <lineage>
        <taxon>Bacteria</taxon>
        <taxon>Bacillati</taxon>
        <taxon>Bacillota</taxon>
        <taxon>Bacilli</taxon>
        <taxon>Bacillales</taxon>
        <taxon>Bacillaceae</taxon>
        <taxon>Amphibacillus</taxon>
    </lineage>
</organism>
<protein>
    <recommendedName>
        <fullName evidence="2">GIY-YIG domain-containing protein</fullName>
    </recommendedName>
</protein>
<dbReference type="SMART" id="SM00465">
    <property type="entry name" value="GIYc"/>
    <property type="match status" value="1"/>
</dbReference>
<evidence type="ECO:0000313" key="3">
    <source>
        <dbReference type="EMBL" id="BAM48123.1"/>
    </source>
</evidence>